<dbReference type="InterPro" id="IPR003615">
    <property type="entry name" value="HNH_nuc"/>
</dbReference>
<evidence type="ECO:0000313" key="2">
    <source>
        <dbReference type="EMBL" id="GAA5525847.1"/>
    </source>
</evidence>
<dbReference type="Pfam" id="PF01844">
    <property type="entry name" value="HNH"/>
    <property type="match status" value="1"/>
</dbReference>
<dbReference type="InterPro" id="IPR002711">
    <property type="entry name" value="HNH"/>
</dbReference>
<proteinExistence type="predicted"/>
<feature type="domain" description="HNH nuclease" evidence="1">
    <location>
        <begin position="174"/>
        <end position="225"/>
    </location>
</feature>
<dbReference type="CDD" id="cd00085">
    <property type="entry name" value="HNHc"/>
    <property type="match status" value="1"/>
</dbReference>
<keyword evidence="3" id="KW-1185">Reference proteome</keyword>
<name>A0ABP9WRK4_9GAMM</name>
<reference evidence="2 3" key="1">
    <citation type="submission" date="2024-02" db="EMBL/GenBank/DDBJ databases">
        <title>Microbulbifer aestuariivivens NBRC 112533.</title>
        <authorList>
            <person name="Ichikawa N."/>
            <person name="Katano-Makiyama Y."/>
            <person name="Hidaka K."/>
        </authorList>
    </citation>
    <scope>NUCLEOTIDE SEQUENCE [LARGE SCALE GENOMIC DNA]</scope>
    <source>
        <strain evidence="2 3">NBRC 112533</strain>
    </source>
</reference>
<sequence>MRGNIISYLEMCQIEGANLQRGMNFRLRGGYSVILMSLHANAPYQDRIEDDGSILIYEGHDIARTAATKNPKSVDQPEFLPSGKLSENGKFHKAAQDFKSGQKKPDIVRVYEKIKKGIWSDNGFFNLVDSWREQDESRTVFKFKLLTVESASCDKAFFSEEDRPSKHSRIIPTAIKIAVWKRDSGKCVECGASDELHFDHILPYSKGGTSLSADNIQLLCARHNLSKSANIQ</sequence>
<dbReference type="Proteomes" id="UP001408594">
    <property type="component" value="Unassembled WGS sequence"/>
</dbReference>
<dbReference type="SMART" id="SM00507">
    <property type="entry name" value="HNHc"/>
    <property type="match status" value="1"/>
</dbReference>
<organism evidence="2 3">
    <name type="scientific">Microbulbifer aestuariivivens</name>
    <dbReference type="NCBI Taxonomy" id="1908308"/>
    <lineage>
        <taxon>Bacteria</taxon>
        <taxon>Pseudomonadati</taxon>
        <taxon>Pseudomonadota</taxon>
        <taxon>Gammaproteobacteria</taxon>
        <taxon>Cellvibrionales</taxon>
        <taxon>Microbulbiferaceae</taxon>
        <taxon>Microbulbifer</taxon>
    </lineage>
</organism>
<comment type="caution">
    <text evidence="2">The sequence shown here is derived from an EMBL/GenBank/DDBJ whole genome shotgun (WGS) entry which is preliminary data.</text>
</comment>
<dbReference type="Gene3D" id="1.10.30.50">
    <property type="match status" value="1"/>
</dbReference>
<evidence type="ECO:0000313" key="3">
    <source>
        <dbReference type="Proteomes" id="UP001408594"/>
    </source>
</evidence>
<accession>A0ABP9WRK4</accession>
<protein>
    <recommendedName>
        <fullName evidence="1">HNH nuclease domain-containing protein</fullName>
    </recommendedName>
</protein>
<dbReference type="EMBL" id="BAABRT010000021">
    <property type="protein sequence ID" value="GAA5525847.1"/>
    <property type="molecule type" value="Genomic_DNA"/>
</dbReference>
<evidence type="ECO:0000259" key="1">
    <source>
        <dbReference type="SMART" id="SM00507"/>
    </source>
</evidence>
<gene>
    <name evidence="2" type="ORF">Maes01_02420</name>
</gene>